<dbReference type="HAMAP" id="MF_01363">
    <property type="entry name" value="Ribosomal_bL21"/>
    <property type="match status" value="1"/>
</dbReference>
<evidence type="ECO:0000256" key="2">
    <source>
        <dbReference type="ARBA" id="ARBA00022730"/>
    </source>
</evidence>
<evidence type="ECO:0000256" key="7">
    <source>
        <dbReference type="RuleBase" id="RU000562"/>
    </source>
</evidence>
<comment type="function">
    <text evidence="6 7">This protein binds to 23S rRNA in the presence of protein L20.</text>
</comment>
<evidence type="ECO:0000256" key="4">
    <source>
        <dbReference type="ARBA" id="ARBA00022980"/>
    </source>
</evidence>
<evidence type="ECO:0000256" key="1">
    <source>
        <dbReference type="ARBA" id="ARBA00008563"/>
    </source>
</evidence>
<dbReference type="GO" id="GO:0005840">
    <property type="term" value="C:ribosome"/>
    <property type="evidence" value="ECO:0007669"/>
    <property type="project" value="UniProtKB-KW"/>
</dbReference>
<evidence type="ECO:0000256" key="5">
    <source>
        <dbReference type="ARBA" id="ARBA00023274"/>
    </source>
</evidence>
<keyword evidence="3 6" id="KW-0694">RNA-binding</keyword>
<dbReference type="SUPFAM" id="SSF141091">
    <property type="entry name" value="L21p-like"/>
    <property type="match status" value="1"/>
</dbReference>
<dbReference type="InterPro" id="IPR028909">
    <property type="entry name" value="bL21-like"/>
</dbReference>
<sequence>MNIAVIKTGGKQYIVASGQKIRIEKIDGQEGGKVSFDKVLLLASGDKVQIGQPVVEGAKVSGKILKQDRADKVIVFKYKSKKRYKVKRGHRQPYTEVQIESIK</sequence>
<dbReference type="InterPro" id="IPR036164">
    <property type="entry name" value="bL21-like_sf"/>
</dbReference>
<evidence type="ECO:0000313" key="9">
    <source>
        <dbReference type="Proteomes" id="UP000229247"/>
    </source>
</evidence>
<dbReference type="GO" id="GO:0006412">
    <property type="term" value="P:translation"/>
    <property type="evidence" value="ECO:0007669"/>
    <property type="project" value="UniProtKB-UniRule"/>
</dbReference>
<protein>
    <recommendedName>
        <fullName evidence="6">Large ribosomal subunit protein bL21</fullName>
    </recommendedName>
</protein>
<dbReference type="GO" id="GO:0019843">
    <property type="term" value="F:rRNA binding"/>
    <property type="evidence" value="ECO:0007669"/>
    <property type="project" value="UniProtKB-UniRule"/>
</dbReference>
<comment type="subunit">
    <text evidence="6">Part of the 50S ribosomal subunit. Contacts protein L20.</text>
</comment>
<dbReference type="PANTHER" id="PTHR21349:SF0">
    <property type="entry name" value="LARGE RIBOSOMAL SUBUNIT PROTEIN BL21M"/>
    <property type="match status" value="1"/>
</dbReference>
<evidence type="ECO:0000256" key="3">
    <source>
        <dbReference type="ARBA" id="ARBA00022884"/>
    </source>
</evidence>
<reference evidence="9" key="1">
    <citation type="submission" date="2017-09" db="EMBL/GenBank/DDBJ databases">
        <title>Depth-based differentiation of microbial function through sediment-hosted aquifers and enrichment of novel symbionts in the deep terrestrial subsurface.</title>
        <authorList>
            <person name="Probst A.J."/>
            <person name="Ladd B."/>
            <person name="Jarett J.K."/>
            <person name="Geller-Mcgrath D.E."/>
            <person name="Sieber C.M.K."/>
            <person name="Emerson J.B."/>
            <person name="Anantharaman K."/>
            <person name="Thomas B.C."/>
            <person name="Malmstrom R."/>
            <person name="Stieglmeier M."/>
            <person name="Klingl A."/>
            <person name="Woyke T."/>
            <person name="Ryan C.M."/>
            <person name="Banfield J.F."/>
        </authorList>
    </citation>
    <scope>NUCLEOTIDE SEQUENCE [LARGE SCALE GENOMIC DNA]</scope>
</reference>
<dbReference type="EMBL" id="PEUE01000033">
    <property type="protein sequence ID" value="PIV38572.1"/>
    <property type="molecule type" value="Genomic_DNA"/>
</dbReference>
<dbReference type="NCBIfam" id="TIGR00061">
    <property type="entry name" value="L21"/>
    <property type="match status" value="1"/>
</dbReference>
<comment type="caution">
    <text evidence="8">The sequence shown here is derived from an EMBL/GenBank/DDBJ whole genome shotgun (WGS) entry which is preliminary data.</text>
</comment>
<keyword evidence="5 6" id="KW-0687">Ribonucleoprotein</keyword>
<dbReference type="PROSITE" id="PS01169">
    <property type="entry name" value="RIBOSOMAL_L21"/>
    <property type="match status" value="1"/>
</dbReference>
<dbReference type="PANTHER" id="PTHR21349">
    <property type="entry name" value="50S RIBOSOMAL PROTEIN L21"/>
    <property type="match status" value="1"/>
</dbReference>
<name>A0A2M7D6D0_9BACT</name>
<dbReference type="AlphaFoldDB" id="A0A2M7D6D0"/>
<organism evidence="8 9">
    <name type="scientific">Candidatus Portnoybacteria bacterium CG02_land_8_20_14_3_00_45_8</name>
    <dbReference type="NCBI Taxonomy" id="1974807"/>
    <lineage>
        <taxon>Bacteria</taxon>
        <taxon>Candidatus Portnoyibacteriota</taxon>
    </lineage>
</organism>
<dbReference type="Proteomes" id="UP000229247">
    <property type="component" value="Unassembled WGS sequence"/>
</dbReference>
<dbReference type="InterPro" id="IPR018258">
    <property type="entry name" value="Ribosomal_bL21_CS"/>
</dbReference>
<proteinExistence type="inferred from homology"/>
<dbReference type="GO" id="GO:1990904">
    <property type="term" value="C:ribonucleoprotein complex"/>
    <property type="evidence" value="ECO:0007669"/>
    <property type="project" value="UniProtKB-KW"/>
</dbReference>
<evidence type="ECO:0000313" key="8">
    <source>
        <dbReference type="EMBL" id="PIV38572.1"/>
    </source>
</evidence>
<gene>
    <name evidence="6 8" type="primary">rplU</name>
    <name evidence="8" type="ORF">COS30_01335</name>
</gene>
<keyword evidence="2 6" id="KW-0699">rRNA-binding</keyword>
<keyword evidence="4 6" id="KW-0689">Ribosomal protein</keyword>
<dbReference type="GO" id="GO:0005737">
    <property type="term" value="C:cytoplasm"/>
    <property type="evidence" value="ECO:0007669"/>
    <property type="project" value="UniProtKB-ARBA"/>
</dbReference>
<dbReference type="GO" id="GO:0003735">
    <property type="term" value="F:structural constituent of ribosome"/>
    <property type="evidence" value="ECO:0007669"/>
    <property type="project" value="InterPro"/>
</dbReference>
<evidence type="ECO:0000256" key="6">
    <source>
        <dbReference type="HAMAP-Rule" id="MF_01363"/>
    </source>
</evidence>
<accession>A0A2M7D6D0</accession>
<dbReference type="Pfam" id="PF00829">
    <property type="entry name" value="Ribosomal_L21p"/>
    <property type="match status" value="1"/>
</dbReference>
<dbReference type="InterPro" id="IPR001787">
    <property type="entry name" value="Ribosomal_bL21"/>
</dbReference>
<comment type="similarity">
    <text evidence="1 6 7">Belongs to the bacterial ribosomal protein bL21 family.</text>
</comment>